<protein>
    <submittedName>
        <fullName evidence="2">Uncharacterized protein</fullName>
    </submittedName>
</protein>
<gene>
    <name evidence="2" type="ORF">NPX13_g2034</name>
</gene>
<feature type="region of interest" description="Disordered" evidence="1">
    <location>
        <begin position="638"/>
        <end position="704"/>
    </location>
</feature>
<feature type="compositionally biased region" description="Polar residues" evidence="1">
    <location>
        <begin position="660"/>
        <end position="671"/>
    </location>
</feature>
<reference evidence="2" key="1">
    <citation type="submission" date="2022-07" db="EMBL/GenBank/DDBJ databases">
        <title>Genome Sequence of Xylaria arbuscula.</title>
        <authorList>
            <person name="Buettner E."/>
        </authorList>
    </citation>
    <scope>NUCLEOTIDE SEQUENCE</scope>
    <source>
        <strain evidence="2">VT107</strain>
    </source>
</reference>
<dbReference type="EMBL" id="JANPWZ010000202">
    <property type="protein sequence ID" value="KAJ3578533.1"/>
    <property type="molecule type" value="Genomic_DNA"/>
</dbReference>
<evidence type="ECO:0000313" key="3">
    <source>
        <dbReference type="Proteomes" id="UP001148614"/>
    </source>
</evidence>
<keyword evidence="3" id="KW-1185">Reference proteome</keyword>
<evidence type="ECO:0000313" key="2">
    <source>
        <dbReference type="EMBL" id="KAJ3578533.1"/>
    </source>
</evidence>
<evidence type="ECO:0000256" key="1">
    <source>
        <dbReference type="SAM" id="MobiDB-lite"/>
    </source>
</evidence>
<feature type="region of interest" description="Disordered" evidence="1">
    <location>
        <begin position="456"/>
        <end position="558"/>
    </location>
</feature>
<proteinExistence type="predicted"/>
<feature type="region of interest" description="Disordered" evidence="1">
    <location>
        <begin position="1"/>
        <end position="133"/>
    </location>
</feature>
<feature type="compositionally biased region" description="Polar residues" evidence="1">
    <location>
        <begin position="946"/>
        <end position="963"/>
    </location>
</feature>
<dbReference type="Proteomes" id="UP001148614">
    <property type="component" value="Unassembled WGS sequence"/>
</dbReference>
<feature type="region of interest" description="Disordered" evidence="1">
    <location>
        <begin position="179"/>
        <end position="219"/>
    </location>
</feature>
<feature type="compositionally biased region" description="Polar residues" evidence="1">
    <location>
        <begin position="813"/>
        <end position="833"/>
    </location>
</feature>
<name>A0A9W8NLH7_9PEZI</name>
<dbReference type="VEuPathDB" id="FungiDB:F4678DRAFT_282343"/>
<feature type="region of interest" description="Disordered" evidence="1">
    <location>
        <begin position="743"/>
        <end position="871"/>
    </location>
</feature>
<feature type="compositionally biased region" description="Basic and acidic residues" evidence="1">
    <location>
        <begin position="788"/>
        <end position="797"/>
    </location>
</feature>
<sequence>MGNTPSAEAPRKVSRTPQKLSKPFTGNPATAGLLSQGSVSDIIRQPPSSSGRRLSLPHCPTPVQSSRQSEPEINAVDSLLAPHRVSTLTEDPSSPTTFQPDPQTVVSQRLSSLGALTSSNRGRGMSRRSSGFIDTEEGYDQAVDFAAPPRTMSLISRDFSSYEAQRMLSLAEAPSFEDELMMSESQSGASRRPSFASPYHPSPLDPAMRLPRNSSDTSLYTPMRRRSLMTPGIATRPAPADPIKRWDIQDYSVPPLKSSPSEHPGPVEVGFLSLPPLSFDPSLIPRVETPCETEYKQTGAFRHGTLRITNGSPARTPARETADGGSVRDSSPTAVGRGSYFDTRSSIPDAGIEDSETASSLTSAGNHADVDLGRGNASEFLPELELTSSFSIGEFKLGAPELQITSRQSAIEDELFEEASPHYGAEVLNVRLDHDAKQLPGPSIGLGDENRKAINRSDSGIVASPTSTAPHKTLSKADSGYSSSISTHSSSSRRNGRKGNGHSYYVKEVSPKSPPFQEANSPGGILMSSGLAVVNTHDGKTQPSSPNSPPPKVPEKDVHVRTQNQIPARKPVQFPTKTLNNKTSQWLSPTIPKSNNTTVALSESVGNARQSGRLHRFLSGHTSNQEVELPPVLRVTQGNPHERSQAAPHFSSDSDEIEVAQNSTPATASKTYQHHGLDSESHATQTHHSISQPDQEKLRGSKSSFRIHSISSTISRAASSVIAKNPILRKPLLSRPKLDDVDATAPWHQRGSSEPVIDPPHFTGEADRYGVPATREGRASSLSMSAGRDSRVYDNTRRSSLPSQSERHATAFRQPSGQYPVSKTPPVSLTTRNMGYLRVPPPIRPRSTPVKPVAPTISHKTSREGVQSYPPYNHPMNSIYANPSQRSSQESFYNYSAAQFQGHMNQAPQMSSNLPWGVPSQSIGTATPSHSVAPSRESSFDHSRHNSLASQTSHRSAVSNGQSWRPYPPYNTPTLKHRSSYDSHSLPARQTYSLGNVPYPTPLQMNGQLYAADHVNGQGTNSQPRQYPQQARYGSRGHVRHYSLDQNGRPVQYRVLHSYNSPAYRGVPIWSA</sequence>
<feature type="compositionally biased region" description="Polar residues" evidence="1">
    <location>
        <begin position="908"/>
        <end position="932"/>
    </location>
</feature>
<feature type="compositionally biased region" description="Polar residues" evidence="1">
    <location>
        <begin position="682"/>
        <end position="693"/>
    </location>
</feature>
<feature type="compositionally biased region" description="Polar residues" evidence="1">
    <location>
        <begin position="86"/>
        <end position="117"/>
    </location>
</feature>
<dbReference type="AlphaFoldDB" id="A0A9W8NLH7"/>
<feature type="region of interest" description="Disordered" evidence="1">
    <location>
        <begin position="306"/>
        <end position="372"/>
    </location>
</feature>
<organism evidence="2 3">
    <name type="scientific">Xylaria arbuscula</name>
    <dbReference type="NCBI Taxonomy" id="114810"/>
    <lineage>
        <taxon>Eukaryota</taxon>
        <taxon>Fungi</taxon>
        <taxon>Dikarya</taxon>
        <taxon>Ascomycota</taxon>
        <taxon>Pezizomycotina</taxon>
        <taxon>Sordariomycetes</taxon>
        <taxon>Xylariomycetidae</taxon>
        <taxon>Xylariales</taxon>
        <taxon>Xylariaceae</taxon>
        <taxon>Xylaria</taxon>
    </lineage>
</organism>
<comment type="caution">
    <text evidence="2">The sequence shown here is derived from an EMBL/GenBank/DDBJ whole genome shotgun (WGS) entry which is preliminary data.</text>
</comment>
<feature type="region of interest" description="Disordered" evidence="1">
    <location>
        <begin position="908"/>
        <end position="983"/>
    </location>
</feature>
<feature type="compositionally biased region" description="Low complexity" evidence="1">
    <location>
        <begin position="118"/>
        <end position="131"/>
    </location>
</feature>
<feature type="compositionally biased region" description="Low complexity" evidence="1">
    <location>
        <begin position="479"/>
        <end position="493"/>
    </location>
</feature>
<feature type="compositionally biased region" description="Low complexity" evidence="1">
    <location>
        <begin position="46"/>
        <end position="57"/>
    </location>
</feature>
<accession>A0A9W8NLH7</accession>